<dbReference type="InterPro" id="IPR012495">
    <property type="entry name" value="TadE-like_dom"/>
</dbReference>
<dbReference type="RefSeq" id="WP_029599980.1">
    <property type="nucleotide sequence ID" value="NZ_JAKNCL010000003.1"/>
</dbReference>
<feature type="transmembrane region" description="Helical" evidence="1">
    <location>
        <begin position="25"/>
        <end position="49"/>
    </location>
</feature>
<reference evidence="3 4" key="1">
    <citation type="submission" date="2017-09" db="EMBL/GenBank/DDBJ databases">
        <title>Bacterial strain isolated from the female urinary microbiota.</title>
        <authorList>
            <person name="Thomas-White K."/>
            <person name="Kumar N."/>
            <person name="Forster S."/>
            <person name="Putonti C."/>
            <person name="Lawley T."/>
            <person name="Wolfe A.J."/>
        </authorList>
    </citation>
    <scope>NUCLEOTIDE SEQUENCE [LARGE SCALE GENOMIC DNA]</scope>
    <source>
        <strain evidence="3 4">UMB1686</strain>
    </source>
</reference>
<dbReference type="Pfam" id="PF07811">
    <property type="entry name" value="TadE"/>
    <property type="match status" value="1"/>
</dbReference>
<evidence type="ECO:0000256" key="1">
    <source>
        <dbReference type="SAM" id="Phobius"/>
    </source>
</evidence>
<protein>
    <submittedName>
        <fullName evidence="3">Pilus assembly protein TadG</fullName>
    </submittedName>
</protein>
<organism evidence="3 4">
    <name type="scientific">Gardnerella greenwoodii</name>
    <dbReference type="NCBI Taxonomy" id="2914925"/>
    <lineage>
        <taxon>Bacteria</taxon>
        <taxon>Bacillati</taxon>
        <taxon>Actinomycetota</taxon>
        <taxon>Actinomycetes</taxon>
        <taxon>Bifidobacteriales</taxon>
        <taxon>Bifidobacteriaceae</taxon>
        <taxon>Gardnerella</taxon>
    </lineage>
</organism>
<proteinExistence type="predicted"/>
<evidence type="ECO:0000313" key="3">
    <source>
        <dbReference type="EMBL" id="PMC43402.1"/>
    </source>
</evidence>
<evidence type="ECO:0000259" key="2">
    <source>
        <dbReference type="Pfam" id="PF07811"/>
    </source>
</evidence>
<evidence type="ECO:0000313" key="4">
    <source>
        <dbReference type="Proteomes" id="UP000235771"/>
    </source>
</evidence>
<dbReference type="InterPro" id="IPR049790">
    <property type="entry name" value="Rv3655c/TadE"/>
</dbReference>
<sequence length="131" mass="14156">MRKNILRKCFVLCKKLLRNINTRDFGAVTAEFAVVLPCAIVLVVVLLGVGRAVVCNMNCHDAASQVAYYMVTHHDDKAAASIVQKVAGSGASVQINRNGNMANIVVKCPLIPDPLHILPPLVESHVSQVLE</sequence>
<feature type="domain" description="TadE-like" evidence="2">
    <location>
        <begin position="26"/>
        <end position="67"/>
    </location>
</feature>
<keyword evidence="1" id="KW-0812">Transmembrane</keyword>
<dbReference type="GeneID" id="98326799"/>
<dbReference type="NCBIfam" id="NF041390">
    <property type="entry name" value="TadE_Rv3655c"/>
    <property type="match status" value="1"/>
</dbReference>
<gene>
    <name evidence="3" type="ORF">CJ216_04930</name>
</gene>
<dbReference type="EMBL" id="PNGV01000001">
    <property type="protein sequence ID" value="PMC43402.1"/>
    <property type="molecule type" value="Genomic_DNA"/>
</dbReference>
<keyword evidence="1" id="KW-0472">Membrane</keyword>
<dbReference type="Proteomes" id="UP000235771">
    <property type="component" value="Unassembled WGS sequence"/>
</dbReference>
<name>A0A2N6RZ88_9BIFI</name>
<keyword evidence="1" id="KW-1133">Transmembrane helix</keyword>
<accession>A0A2N6RZ88</accession>
<keyword evidence="4" id="KW-1185">Reference proteome</keyword>
<comment type="caution">
    <text evidence="3">The sequence shown here is derived from an EMBL/GenBank/DDBJ whole genome shotgun (WGS) entry which is preliminary data.</text>
</comment>
<dbReference type="AlphaFoldDB" id="A0A2N6RZ88"/>